<dbReference type="AlphaFoldDB" id="A0A9F5MX57"/>
<dbReference type="KEGG" id="pbi:112541622"/>
<gene>
    <name evidence="3" type="primary">LOC112541622</name>
</gene>
<name>A0A9F5MX57_PYTBI</name>
<dbReference type="GeneID" id="112541622"/>
<proteinExistence type="predicted"/>
<evidence type="ECO:0000313" key="3">
    <source>
        <dbReference type="RefSeq" id="XP_025027666.1"/>
    </source>
</evidence>
<accession>A0A9F5MX57</accession>
<reference evidence="3" key="1">
    <citation type="submission" date="2025-08" db="UniProtKB">
        <authorList>
            <consortium name="RefSeq"/>
        </authorList>
    </citation>
    <scope>IDENTIFICATION</scope>
    <source>
        <tissue evidence="3">Liver</tissue>
    </source>
</reference>
<keyword evidence="2" id="KW-1185">Reference proteome</keyword>
<evidence type="ECO:0000313" key="2">
    <source>
        <dbReference type="Proteomes" id="UP000695026"/>
    </source>
</evidence>
<feature type="compositionally biased region" description="Pro residues" evidence="1">
    <location>
        <begin position="13"/>
        <end position="27"/>
    </location>
</feature>
<organism evidence="2 3">
    <name type="scientific">Python bivittatus</name>
    <name type="common">Burmese python</name>
    <name type="synonym">Python molurus bivittatus</name>
    <dbReference type="NCBI Taxonomy" id="176946"/>
    <lineage>
        <taxon>Eukaryota</taxon>
        <taxon>Metazoa</taxon>
        <taxon>Chordata</taxon>
        <taxon>Craniata</taxon>
        <taxon>Vertebrata</taxon>
        <taxon>Euteleostomi</taxon>
        <taxon>Lepidosauria</taxon>
        <taxon>Squamata</taxon>
        <taxon>Bifurcata</taxon>
        <taxon>Unidentata</taxon>
        <taxon>Episquamata</taxon>
        <taxon>Toxicofera</taxon>
        <taxon>Serpentes</taxon>
        <taxon>Henophidia</taxon>
        <taxon>Pythonidae</taxon>
        <taxon>Python</taxon>
    </lineage>
</organism>
<dbReference type="Proteomes" id="UP000695026">
    <property type="component" value="Unplaced"/>
</dbReference>
<sequence length="210" mass="24236">MPTSARLPFRAVLPPPAERSSSPLPPEWRPRAERVPSVALLPSERNFSATSAPLKKFCGDSRARWEDDQLSDNSATHNQKTELHSQQMTTQLVFVRFPAKRKHLCAAPVIKMAAEIYNLHLYARKQLTLLENTSCLSWLCGEREEGRKRKQKREKKVTDWEVSEKSWIVAWSIFGSGFQHHWQVTSKLCSHGVVRERYNSQQRNCCAFLF</sequence>
<evidence type="ECO:0000256" key="1">
    <source>
        <dbReference type="SAM" id="MobiDB-lite"/>
    </source>
</evidence>
<feature type="region of interest" description="Disordered" evidence="1">
    <location>
        <begin position="1"/>
        <end position="31"/>
    </location>
</feature>
<protein>
    <submittedName>
        <fullName evidence="3">Uncharacterized protein LOC112541622 isoform X1</fullName>
    </submittedName>
</protein>
<dbReference type="RefSeq" id="XP_025027666.1">
    <property type="nucleotide sequence ID" value="XM_025171898.1"/>
</dbReference>